<comment type="similarity">
    <text evidence="1 7">Belongs to the peptidase S1B family.</text>
</comment>
<gene>
    <name evidence="8" type="ORF">A4H97_13765</name>
</gene>
<dbReference type="Pfam" id="PF20308">
    <property type="entry name" value="TPR-S"/>
    <property type="match status" value="1"/>
</dbReference>
<evidence type="ECO:0000256" key="4">
    <source>
        <dbReference type="ARBA" id="ARBA00022801"/>
    </source>
</evidence>
<dbReference type="InterPro" id="IPR043504">
    <property type="entry name" value="Peptidase_S1_PA_chymotrypsin"/>
</dbReference>
<feature type="active site" description="Charge relay system" evidence="6">
    <location>
        <position position="436"/>
    </location>
</feature>
<keyword evidence="4 7" id="KW-0378">Hydrolase</keyword>
<dbReference type="RefSeq" id="WP_081203661.1">
    <property type="nucleotide sequence ID" value="NZ_FOCZ01000007.1"/>
</dbReference>
<evidence type="ECO:0000313" key="8">
    <source>
        <dbReference type="EMBL" id="OQP40686.1"/>
    </source>
</evidence>
<evidence type="ECO:0000256" key="2">
    <source>
        <dbReference type="ARBA" id="ARBA00022670"/>
    </source>
</evidence>
<protein>
    <recommendedName>
        <fullName evidence="7">Serine protease</fullName>
        <ecNumber evidence="7">3.4.21.-</ecNumber>
    </recommendedName>
</protein>
<dbReference type="AlphaFoldDB" id="A0A1V9E3L6"/>
<name>A0A1V9E3L6_9BACT</name>
<dbReference type="InterPro" id="IPR008256">
    <property type="entry name" value="Peptidase_S1B"/>
</dbReference>
<feature type="active site" description="Charge relay system" evidence="6">
    <location>
        <position position="517"/>
    </location>
</feature>
<evidence type="ECO:0000256" key="3">
    <source>
        <dbReference type="ARBA" id="ARBA00022729"/>
    </source>
</evidence>
<keyword evidence="3" id="KW-0732">Signal</keyword>
<proteinExistence type="inferred from homology"/>
<sequence length="570" mass="64346">MTAYDLKCALKHKLKTYDRNGVSEICEQLISNLYEPATPFDVKTGKEIMRDLRNNLQFDLVQQVGEALILTNRSNFTIRKLYAQSLIDQNFLAAAISVLNQLISDAQHEPDTNMEAKAEEMEARGLLGRSFKQIYINKYGAANPNLHAFLQLAIKTYYEVYDTNRTVFTWHGINVVALLIRAKKDKITIDTKFDPLELATAILQVIEAKYDRQEADAWDFATAAEACIALQDAKNALEWISGYARMPYIDAFQLRSTLRQLEEVWQLDVNSEMGSLLLPIIRAELLKSQGGTVVIDANDVQYQKTITKTYQQLINAVEVTDNSTARLEKVFSYDSFSSYDWYKTGIDRCLAVARIGRETNKGMGTGFLLQGKALHEKLGTELVLITNAHVVSNDPAENKKGALHSDEAVVIFEILNYQEKFTIKEIIWSSPSTELDVTILRFDEEGLVRLQKLTENIAIYPVSLYQPMVSNEKANNRIYIIGHPAGGTLQLSLYDNVLLDSEDPRIHYRTPTIGGSSGSPVFNQNWQLIGLHHAGSKDMPMLNGKPGRYEANEGIWIQAIKRGLSDFFEH</sequence>
<reference evidence="9" key="1">
    <citation type="submission" date="2016-04" db="EMBL/GenBank/DDBJ databases">
        <authorList>
            <person name="Chen L."/>
            <person name="Zhuang W."/>
            <person name="Wang G."/>
        </authorList>
    </citation>
    <scope>NUCLEOTIDE SEQUENCE [LARGE SCALE GENOMIC DNA]</scope>
    <source>
        <strain evidence="9">17621</strain>
    </source>
</reference>
<dbReference type="EMBL" id="LVXG01000067">
    <property type="protein sequence ID" value="OQP40686.1"/>
    <property type="molecule type" value="Genomic_DNA"/>
</dbReference>
<dbReference type="STRING" id="354355.SAMN05660816_04304"/>
<dbReference type="OrthoDB" id="9770276at2"/>
<dbReference type="InterPro" id="IPR046880">
    <property type="entry name" value="TPR-S"/>
</dbReference>
<keyword evidence="5 7" id="KW-0720">Serine protease</keyword>
<dbReference type="InterPro" id="IPR009003">
    <property type="entry name" value="Peptidase_S1_PA"/>
</dbReference>
<dbReference type="SUPFAM" id="SSF50494">
    <property type="entry name" value="Trypsin-like serine proteases"/>
    <property type="match status" value="1"/>
</dbReference>
<keyword evidence="9" id="KW-1185">Reference proteome</keyword>
<evidence type="ECO:0000256" key="7">
    <source>
        <dbReference type="RuleBase" id="RU004296"/>
    </source>
</evidence>
<dbReference type="PANTHER" id="PTHR14389">
    <property type="entry name" value="SI:CH1073-475A24.1"/>
    <property type="match status" value="1"/>
</dbReference>
<accession>A0A1V9E3L6</accession>
<evidence type="ECO:0000256" key="6">
    <source>
        <dbReference type="PIRSR" id="PIRSR608256-1"/>
    </source>
</evidence>
<organism evidence="8 9">
    <name type="scientific">Niastella yeongjuensis</name>
    <dbReference type="NCBI Taxonomy" id="354355"/>
    <lineage>
        <taxon>Bacteria</taxon>
        <taxon>Pseudomonadati</taxon>
        <taxon>Bacteroidota</taxon>
        <taxon>Chitinophagia</taxon>
        <taxon>Chitinophagales</taxon>
        <taxon>Chitinophagaceae</taxon>
        <taxon>Niastella</taxon>
    </lineage>
</organism>
<dbReference type="GO" id="GO:0006508">
    <property type="term" value="P:proteolysis"/>
    <property type="evidence" value="ECO:0007669"/>
    <property type="project" value="UniProtKB-KW"/>
</dbReference>
<dbReference type="PRINTS" id="PR00839">
    <property type="entry name" value="V8PROTEASE"/>
</dbReference>
<dbReference type="Proteomes" id="UP000192610">
    <property type="component" value="Unassembled WGS sequence"/>
</dbReference>
<evidence type="ECO:0000256" key="5">
    <source>
        <dbReference type="ARBA" id="ARBA00022825"/>
    </source>
</evidence>
<dbReference type="Pfam" id="PF13365">
    <property type="entry name" value="Trypsin_2"/>
    <property type="match status" value="1"/>
</dbReference>
<feature type="active site" description="Charge relay system" evidence="6">
    <location>
        <position position="389"/>
    </location>
</feature>
<keyword evidence="2 7" id="KW-0645">Protease</keyword>
<comment type="caution">
    <text evidence="8">The sequence shown here is derived from an EMBL/GenBank/DDBJ whole genome shotgun (WGS) entry which is preliminary data.</text>
</comment>
<dbReference type="GO" id="GO:0008236">
    <property type="term" value="F:serine-type peptidase activity"/>
    <property type="evidence" value="ECO:0007669"/>
    <property type="project" value="UniProtKB-KW"/>
</dbReference>
<evidence type="ECO:0000256" key="1">
    <source>
        <dbReference type="ARBA" id="ARBA00008764"/>
    </source>
</evidence>
<dbReference type="EC" id="3.4.21.-" evidence="7"/>
<dbReference type="Gene3D" id="2.40.10.10">
    <property type="entry name" value="Trypsin-like serine proteases"/>
    <property type="match status" value="2"/>
</dbReference>
<evidence type="ECO:0000313" key="9">
    <source>
        <dbReference type="Proteomes" id="UP000192610"/>
    </source>
</evidence>
<dbReference type="PANTHER" id="PTHR14389:SF3">
    <property type="entry name" value="PROTEIN FAM111A-LIKE"/>
    <property type="match status" value="1"/>
</dbReference>